<dbReference type="AlphaFoldDB" id="A0A067M9N5"/>
<sequence>MAYRTRPNTRAASVYNSQGAPLNNGTSSKSICGVTIANILQRKYPRMLVLFINDDYTPAVVRPQCPPPKSACCRHHESTRQKFSQSAGCNLTCTSRDLTLTDTISLI</sequence>
<gene>
    <name evidence="1" type="ORF">BOTBODRAFT_177425</name>
</gene>
<keyword evidence="2" id="KW-1185">Reference proteome</keyword>
<dbReference type="InParanoid" id="A0A067M9N5"/>
<dbReference type="EMBL" id="KL198059">
    <property type="protein sequence ID" value="KDQ11395.1"/>
    <property type="molecule type" value="Genomic_DNA"/>
</dbReference>
<evidence type="ECO:0000313" key="1">
    <source>
        <dbReference type="EMBL" id="KDQ11395.1"/>
    </source>
</evidence>
<name>A0A067M9N5_BOTB1</name>
<evidence type="ECO:0000313" key="2">
    <source>
        <dbReference type="Proteomes" id="UP000027195"/>
    </source>
</evidence>
<reference evidence="2" key="1">
    <citation type="journal article" date="2014" name="Proc. Natl. Acad. Sci. U.S.A.">
        <title>Extensive sampling of basidiomycete genomes demonstrates inadequacy of the white-rot/brown-rot paradigm for wood decay fungi.</title>
        <authorList>
            <person name="Riley R."/>
            <person name="Salamov A.A."/>
            <person name="Brown D.W."/>
            <person name="Nagy L.G."/>
            <person name="Floudas D."/>
            <person name="Held B.W."/>
            <person name="Levasseur A."/>
            <person name="Lombard V."/>
            <person name="Morin E."/>
            <person name="Otillar R."/>
            <person name="Lindquist E.A."/>
            <person name="Sun H."/>
            <person name="LaButti K.M."/>
            <person name="Schmutz J."/>
            <person name="Jabbour D."/>
            <person name="Luo H."/>
            <person name="Baker S.E."/>
            <person name="Pisabarro A.G."/>
            <person name="Walton J.D."/>
            <person name="Blanchette R.A."/>
            <person name="Henrissat B."/>
            <person name="Martin F."/>
            <person name="Cullen D."/>
            <person name="Hibbett D.S."/>
            <person name="Grigoriev I.V."/>
        </authorList>
    </citation>
    <scope>NUCLEOTIDE SEQUENCE [LARGE SCALE GENOMIC DNA]</scope>
    <source>
        <strain evidence="2">FD-172 SS1</strain>
    </source>
</reference>
<proteinExistence type="predicted"/>
<dbReference type="HOGENOM" id="CLU_2209590_0_0_1"/>
<accession>A0A067M9N5</accession>
<organism evidence="1 2">
    <name type="scientific">Botryobasidium botryosum (strain FD-172 SS1)</name>
    <dbReference type="NCBI Taxonomy" id="930990"/>
    <lineage>
        <taxon>Eukaryota</taxon>
        <taxon>Fungi</taxon>
        <taxon>Dikarya</taxon>
        <taxon>Basidiomycota</taxon>
        <taxon>Agaricomycotina</taxon>
        <taxon>Agaricomycetes</taxon>
        <taxon>Cantharellales</taxon>
        <taxon>Botryobasidiaceae</taxon>
        <taxon>Botryobasidium</taxon>
    </lineage>
</organism>
<dbReference type="Proteomes" id="UP000027195">
    <property type="component" value="Unassembled WGS sequence"/>
</dbReference>
<protein>
    <submittedName>
        <fullName evidence="1">Uncharacterized protein</fullName>
    </submittedName>
</protein>